<dbReference type="PANTHER" id="PTHR15454:SF34">
    <property type="entry name" value="LEUCINE-RICH REPEAT AND COILED-COIL DOMAIN-CONTAINING PROTEIN 1"/>
    <property type="match status" value="1"/>
</dbReference>
<evidence type="ECO:0000313" key="16">
    <source>
        <dbReference type="Proteomes" id="UP000694569"/>
    </source>
</evidence>
<dbReference type="GeneTree" id="ENSGT00940000157414"/>
<keyword evidence="5" id="KW-0677">Repeat</keyword>
<comment type="function">
    <text evidence="10">Required for the organization of the mitotic spindle. Maintains the structural integrity of centrosomes during mitosis.</text>
</comment>
<keyword evidence="7 13" id="KW-0175">Coiled coil</keyword>
<comment type="similarity">
    <text evidence="11">Belongs to the LRRCC1 family.</text>
</comment>
<dbReference type="GO" id="GO:0005737">
    <property type="term" value="C:cytoplasm"/>
    <property type="evidence" value="ECO:0007669"/>
    <property type="project" value="TreeGrafter"/>
</dbReference>
<organism evidence="15 16">
    <name type="scientific">Leptobrachium leishanense</name>
    <name type="common">Leishan spiny toad</name>
    <dbReference type="NCBI Taxonomy" id="445787"/>
    <lineage>
        <taxon>Eukaryota</taxon>
        <taxon>Metazoa</taxon>
        <taxon>Chordata</taxon>
        <taxon>Craniata</taxon>
        <taxon>Vertebrata</taxon>
        <taxon>Euteleostomi</taxon>
        <taxon>Amphibia</taxon>
        <taxon>Batrachia</taxon>
        <taxon>Anura</taxon>
        <taxon>Pelobatoidea</taxon>
        <taxon>Megophryidae</taxon>
        <taxon>Leptobrachium</taxon>
    </lineage>
</organism>
<dbReference type="Proteomes" id="UP000694569">
    <property type="component" value="Unplaced"/>
</dbReference>
<dbReference type="OrthoDB" id="7451790at2759"/>
<evidence type="ECO:0000256" key="5">
    <source>
        <dbReference type="ARBA" id="ARBA00022737"/>
    </source>
</evidence>
<evidence type="ECO:0000256" key="6">
    <source>
        <dbReference type="ARBA" id="ARBA00022776"/>
    </source>
</evidence>
<dbReference type="InterPro" id="IPR025875">
    <property type="entry name" value="Leu-rich_rpt_4"/>
</dbReference>
<dbReference type="Gene3D" id="3.80.10.10">
    <property type="entry name" value="Ribonuclease Inhibitor"/>
    <property type="match status" value="2"/>
</dbReference>
<dbReference type="GO" id="GO:0051301">
    <property type="term" value="P:cell division"/>
    <property type="evidence" value="ECO:0007669"/>
    <property type="project" value="UniProtKB-KW"/>
</dbReference>
<evidence type="ECO:0000256" key="4">
    <source>
        <dbReference type="ARBA" id="ARBA00022618"/>
    </source>
</evidence>
<dbReference type="Ensembl" id="ENSLLET00000042976.1">
    <property type="protein sequence ID" value="ENSLLEP00000041318.1"/>
    <property type="gene ID" value="ENSLLEG00000026079.1"/>
</dbReference>
<keyword evidence="2" id="KW-0963">Cytoplasm</keyword>
<dbReference type="InterPro" id="IPR003591">
    <property type="entry name" value="Leu-rich_rpt_typical-subtyp"/>
</dbReference>
<dbReference type="InterPro" id="IPR032675">
    <property type="entry name" value="LRR_dom_sf"/>
</dbReference>
<evidence type="ECO:0000313" key="15">
    <source>
        <dbReference type="Ensembl" id="ENSLLEP00000041318.1"/>
    </source>
</evidence>
<feature type="region of interest" description="Disordered" evidence="14">
    <location>
        <begin position="239"/>
        <end position="283"/>
    </location>
</feature>
<feature type="coiled-coil region" evidence="13">
    <location>
        <begin position="916"/>
        <end position="968"/>
    </location>
</feature>
<dbReference type="FunFam" id="3.80.10.10:FF:000171">
    <property type="entry name" value="Leucine rich repeat and coiled-coil centrosomal protein 1"/>
    <property type="match status" value="1"/>
</dbReference>
<dbReference type="PRINTS" id="PR00019">
    <property type="entry name" value="LEURICHRPT"/>
</dbReference>
<feature type="coiled-coil region" evidence="13">
    <location>
        <begin position="608"/>
        <end position="695"/>
    </location>
</feature>
<dbReference type="PANTHER" id="PTHR15454">
    <property type="entry name" value="NISCHARIN RELATED"/>
    <property type="match status" value="1"/>
</dbReference>
<dbReference type="SUPFAM" id="SSF52058">
    <property type="entry name" value="L domain-like"/>
    <property type="match status" value="1"/>
</dbReference>
<dbReference type="PROSITE" id="PS51450">
    <property type="entry name" value="LRR"/>
    <property type="match status" value="5"/>
</dbReference>
<feature type="coiled-coil region" evidence="13">
    <location>
        <begin position="721"/>
        <end position="878"/>
    </location>
</feature>
<evidence type="ECO:0000256" key="10">
    <source>
        <dbReference type="ARBA" id="ARBA00054059"/>
    </source>
</evidence>
<evidence type="ECO:0000256" key="7">
    <source>
        <dbReference type="ARBA" id="ARBA00023054"/>
    </source>
</evidence>
<gene>
    <name evidence="15" type="primary">LRRCC1</name>
</gene>
<keyword evidence="16" id="KW-1185">Reference proteome</keyword>
<dbReference type="GO" id="GO:0005813">
    <property type="term" value="C:centrosome"/>
    <property type="evidence" value="ECO:0007669"/>
    <property type="project" value="TreeGrafter"/>
</dbReference>
<evidence type="ECO:0000256" key="11">
    <source>
        <dbReference type="ARBA" id="ARBA00061329"/>
    </source>
</evidence>
<evidence type="ECO:0000256" key="9">
    <source>
        <dbReference type="ARBA" id="ARBA00023306"/>
    </source>
</evidence>
<dbReference type="GO" id="GO:0005814">
    <property type="term" value="C:centriole"/>
    <property type="evidence" value="ECO:0007669"/>
    <property type="project" value="UniProtKB-SubCell"/>
</dbReference>
<protein>
    <recommendedName>
        <fullName evidence="12">Leucine-rich repeat and coiled-coil domain-containing protein 1</fullName>
    </recommendedName>
</protein>
<evidence type="ECO:0000256" key="2">
    <source>
        <dbReference type="ARBA" id="ARBA00022490"/>
    </source>
</evidence>
<dbReference type="InterPro" id="IPR001611">
    <property type="entry name" value="Leu-rich_rpt"/>
</dbReference>
<feature type="region of interest" description="Disordered" evidence="14">
    <location>
        <begin position="332"/>
        <end position="356"/>
    </location>
</feature>
<name>A0A8C5QPI0_9ANUR</name>
<keyword evidence="3" id="KW-0433">Leucine-rich repeat</keyword>
<sequence length="969" mass="111235">MAGGREPESRELSLMDKHVSSLLEVSLNAHLLSINLHCNQISKIEGLEHLRNLRHLDLSSNRITSIQGLDLLTCLRSLNLSCNRLTKIEGLEGLRSLRELNLSYNRIHDLAGLIPLHGQTGNLSHLYLHSNCINDIDEVMRCIVGLQSLLYLTFQQTGKGNPVCNRTGYREILFEVLPHLSTLDGINQKGEPMFGHQGSLIDSPNLEFLEYMSAFENGSKDLKASTSKAENPVRIMIAKRDTDLTTESDGDSGKEIPSSSDRASCPTPANNKKTPVHKHLKPSKAKISNRLVKLVTKVNAPGKPKIVSHSRKAGIQSSISSDIMDTDSTEQLPAKTRVPQRSQKSKIVPTTPNHTEESTYRALIQELDQERERRWKAEQTVIKLTENLKEVQRQTKEEKDINSMAVYTTDRIKELLLKEKNANINLQGFIQRLKEENESLTNDLETYTSKEENYKTELKNMKDTLSKLESQTEQQQALEIKQIQEAERKASASQREVDLLRVSVRQQKGKVQQLHELLTAREEAYRKELASRVALHGPEFQDTVAKEVSKQEHCHSQQINEFQEKINALTQQYTALEDEFRAALIIEARRFKEVKDAFDHLAAELSEHKEALNCCQRKEKQLASLNQELTTMVKEQKARIAEITKAKQETTNELKSKIRTLEIVADEEKRKTVQIELLKQEKSKLISQLTAQESLIDGLKAERKIWGQELTQQGVSLAQDRGRLDAKIESLSSEIETLKKQNQRDNDALKIKAKVVDDQTETIRKLKEGLQERDERIRKLREENLRLEKALEEHGHEKTAQLEELKAKLHRQIERKEEAKLLLEEREAELEDMKKAYSAMNTKWQDKAELLNQLEMQVRQMKANFDAKEKKLIEERNKSLQTQKTLTEKLRSVDDAFRQQLELVVAAHQAECIKIASDKQREIEAAQERVYQVEEEMRQLLQETARTKRTTEEKIKRLTKALSDIQHDF</sequence>
<comment type="subcellular location">
    <subcellularLocation>
        <location evidence="1">Cytoplasm</location>
        <location evidence="1">Cytoskeleton</location>
        <location evidence="1">Microtubule organizing center</location>
        <location evidence="1">Centrosome</location>
        <location evidence="1">Centriole</location>
    </subcellularLocation>
</comment>
<reference evidence="15" key="2">
    <citation type="submission" date="2025-09" db="UniProtKB">
        <authorList>
            <consortium name="Ensembl"/>
        </authorList>
    </citation>
    <scope>IDENTIFICATION</scope>
</reference>
<dbReference type="AlphaFoldDB" id="A0A8C5QPI0"/>
<keyword evidence="4" id="KW-0132">Cell division</keyword>
<feature type="compositionally biased region" description="Basic residues" evidence="14">
    <location>
        <begin position="274"/>
        <end position="283"/>
    </location>
</feature>
<evidence type="ECO:0000256" key="1">
    <source>
        <dbReference type="ARBA" id="ARBA00004114"/>
    </source>
</evidence>
<dbReference type="SMART" id="SM00365">
    <property type="entry name" value="LRR_SD22"/>
    <property type="match status" value="4"/>
</dbReference>
<reference evidence="15" key="1">
    <citation type="submission" date="2025-08" db="UniProtKB">
        <authorList>
            <consortium name="Ensembl"/>
        </authorList>
    </citation>
    <scope>IDENTIFICATION</scope>
</reference>
<dbReference type="SMART" id="SM00369">
    <property type="entry name" value="LRR_TYP"/>
    <property type="match status" value="3"/>
</dbReference>
<evidence type="ECO:0000256" key="3">
    <source>
        <dbReference type="ARBA" id="ARBA00022614"/>
    </source>
</evidence>
<proteinExistence type="inferred from homology"/>
<keyword evidence="9" id="KW-0131">Cell cycle</keyword>
<feature type="compositionally biased region" description="Polar residues" evidence="14">
    <location>
        <begin position="257"/>
        <end position="273"/>
    </location>
</feature>
<accession>A0A8C5QPI0</accession>
<dbReference type="Pfam" id="PF12799">
    <property type="entry name" value="LRR_4"/>
    <property type="match status" value="2"/>
</dbReference>
<evidence type="ECO:0000256" key="12">
    <source>
        <dbReference type="ARBA" id="ARBA00067351"/>
    </source>
</evidence>
<keyword evidence="6" id="KW-0498">Mitosis</keyword>
<dbReference type="FunFam" id="3.80.10.10:FF:000148">
    <property type="entry name" value="Leucine rich repeat and coiled-coil centrosomal protein 1"/>
    <property type="match status" value="1"/>
</dbReference>
<keyword evidence="8" id="KW-0206">Cytoskeleton</keyword>
<evidence type="ECO:0000256" key="8">
    <source>
        <dbReference type="ARBA" id="ARBA00023212"/>
    </source>
</evidence>
<evidence type="ECO:0000256" key="14">
    <source>
        <dbReference type="SAM" id="MobiDB-lite"/>
    </source>
</evidence>
<evidence type="ECO:0000256" key="13">
    <source>
        <dbReference type="SAM" id="Coils"/>
    </source>
</evidence>